<accession>A0A418MK60</accession>
<keyword evidence="3 8" id="KW-1134">Transmembrane beta strand</keyword>
<keyword evidence="11" id="KW-1185">Reference proteome</keyword>
<dbReference type="InterPro" id="IPR008969">
    <property type="entry name" value="CarboxyPept-like_regulatory"/>
</dbReference>
<feature type="domain" description="TonB-dependent receptor plug" evidence="9">
    <location>
        <begin position="134"/>
        <end position="262"/>
    </location>
</feature>
<keyword evidence="2 8" id="KW-0813">Transport</keyword>
<dbReference type="AlphaFoldDB" id="A0A418MK60"/>
<dbReference type="PROSITE" id="PS52016">
    <property type="entry name" value="TONB_DEPENDENT_REC_3"/>
    <property type="match status" value="1"/>
</dbReference>
<dbReference type="InterPro" id="IPR012910">
    <property type="entry name" value="Plug_dom"/>
</dbReference>
<proteinExistence type="inferred from homology"/>
<dbReference type="EMBL" id="QXED01000001">
    <property type="protein sequence ID" value="RIV27827.1"/>
    <property type="molecule type" value="Genomic_DNA"/>
</dbReference>
<dbReference type="SUPFAM" id="SSF56935">
    <property type="entry name" value="Porins"/>
    <property type="match status" value="1"/>
</dbReference>
<evidence type="ECO:0000256" key="1">
    <source>
        <dbReference type="ARBA" id="ARBA00004571"/>
    </source>
</evidence>
<dbReference type="InterPro" id="IPR023996">
    <property type="entry name" value="TonB-dep_OMP_SusC/RagA"/>
</dbReference>
<dbReference type="InterPro" id="IPR037066">
    <property type="entry name" value="Plug_dom_sf"/>
</dbReference>
<evidence type="ECO:0000256" key="8">
    <source>
        <dbReference type="PROSITE-ProRule" id="PRU01360"/>
    </source>
</evidence>
<gene>
    <name evidence="10" type="ORF">DYU11_01270</name>
</gene>
<dbReference type="Pfam" id="PF13715">
    <property type="entry name" value="CarbopepD_reg_2"/>
    <property type="match status" value="1"/>
</dbReference>
<dbReference type="NCBIfam" id="TIGR04056">
    <property type="entry name" value="OMP_RagA_SusC"/>
    <property type="match status" value="1"/>
</dbReference>
<dbReference type="RefSeq" id="WP_119666668.1">
    <property type="nucleotide sequence ID" value="NZ_QXED01000001.1"/>
</dbReference>
<dbReference type="GO" id="GO:0009279">
    <property type="term" value="C:cell outer membrane"/>
    <property type="evidence" value="ECO:0007669"/>
    <property type="project" value="UniProtKB-SubCell"/>
</dbReference>
<evidence type="ECO:0000256" key="4">
    <source>
        <dbReference type="ARBA" id="ARBA00022692"/>
    </source>
</evidence>
<evidence type="ECO:0000256" key="3">
    <source>
        <dbReference type="ARBA" id="ARBA00022452"/>
    </source>
</evidence>
<reference evidence="10 11" key="1">
    <citation type="submission" date="2018-08" db="EMBL/GenBank/DDBJ databases">
        <title>Fibrisoma montanum sp. nov., isolated from Danxia mountain soil.</title>
        <authorList>
            <person name="Huang Y."/>
        </authorList>
    </citation>
    <scope>NUCLEOTIDE SEQUENCE [LARGE SCALE GENOMIC DNA]</scope>
    <source>
        <strain evidence="10 11">HYT19</strain>
    </source>
</reference>
<dbReference type="PANTHER" id="PTHR30069:SF29">
    <property type="entry name" value="HEMOGLOBIN AND HEMOGLOBIN-HAPTOGLOBIN-BINDING PROTEIN 1-RELATED"/>
    <property type="match status" value="1"/>
</dbReference>
<evidence type="ECO:0000256" key="6">
    <source>
        <dbReference type="ARBA" id="ARBA00023136"/>
    </source>
</evidence>
<evidence type="ECO:0000313" key="10">
    <source>
        <dbReference type="EMBL" id="RIV27827.1"/>
    </source>
</evidence>
<organism evidence="10 11">
    <name type="scientific">Fibrisoma montanum</name>
    <dbReference type="NCBI Taxonomy" id="2305895"/>
    <lineage>
        <taxon>Bacteria</taxon>
        <taxon>Pseudomonadati</taxon>
        <taxon>Bacteroidota</taxon>
        <taxon>Cytophagia</taxon>
        <taxon>Cytophagales</taxon>
        <taxon>Spirosomataceae</taxon>
        <taxon>Fibrisoma</taxon>
    </lineage>
</organism>
<dbReference type="SUPFAM" id="SSF49464">
    <property type="entry name" value="Carboxypeptidase regulatory domain-like"/>
    <property type="match status" value="1"/>
</dbReference>
<keyword evidence="6 8" id="KW-0472">Membrane</keyword>
<keyword evidence="5" id="KW-0732">Signal</keyword>
<dbReference type="Proteomes" id="UP000283523">
    <property type="component" value="Unassembled WGS sequence"/>
</dbReference>
<evidence type="ECO:0000259" key="9">
    <source>
        <dbReference type="Pfam" id="PF07715"/>
    </source>
</evidence>
<evidence type="ECO:0000256" key="2">
    <source>
        <dbReference type="ARBA" id="ARBA00022448"/>
    </source>
</evidence>
<dbReference type="GO" id="GO:0015344">
    <property type="term" value="F:siderophore uptake transmembrane transporter activity"/>
    <property type="evidence" value="ECO:0007669"/>
    <property type="project" value="TreeGrafter"/>
</dbReference>
<comment type="similarity">
    <text evidence="8">Belongs to the TonB-dependent receptor family.</text>
</comment>
<dbReference type="Gene3D" id="2.40.170.20">
    <property type="entry name" value="TonB-dependent receptor, beta-barrel domain"/>
    <property type="match status" value="1"/>
</dbReference>
<dbReference type="Gene3D" id="2.60.40.1120">
    <property type="entry name" value="Carboxypeptidase-like, regulatory domain"/>
    <property type="match status" value="1"/>
</dbReference>
<comment type="caution">
    <text evidence="10">The sequence shown here is derived from an EMBL/GenBank/DDBJ whole genome shotgun (WGS) entry which is preliminary data.</text>
</comment>
<keyword evidence="7 8" id="KW-0998">Cell outer membrane</keyword>
<comment type="subcellular location">
    <subcellularLocation>
        <location evidence="1 8">Cell outer membrane</location>
        <topology evidence="1 8">Multi-pass membrane protein</topology>
    </subcellularLocation>
</comment>
<protein>
    <submittedName>
        <fullName evidence="10">SusC/RagA family TonB-linked outer membrane protein</fullName>
    </submittedName>
</protein>
<evidence type="ECO:0000256" key="7">
    <source>
        <dbReference type="ARBA" id="ARBA00023237"/>
    </source>
</evidence>
<sequence>MMYSTLLKRPTIRAVWMLCLALLIHAEGMAQSQRFTLRGRVTDANGQSVPGVTVQLQGTSLGTTTDADGNYQFTPSVAPGNYTLSFSSIGFGATTQPVSLGSQETVTTNVTLREDVANLDEVVVTGSTITTTRRELGNAISTIRGNDLVQSGSGGLLNSLQGKVPGAQITQNSGDPSGGITVRLRGIKSLSGASDPLYVIDGVIASNNSLNVSQLAVSDQVGIANPGTNRLADINPADIASINVINGAAAAAIYGSRAINGVVLITTKRGQTGAPRVTFTASANINELRKSVPLGTYNKQFGFAGLRLHPIAGISPTQITANPGVTTVGILRDGVTTQLATNLVDVTRYNYFDQIFRTGYGTDNTLSVSGGRENTTYYVSFGYLKNQGIIRNTDFTRYNLRARIDQRLTNWAKLSVGLSYVNSLANEKANGNVFYSPINSVNITNNIYDITQRDAAGNLQAVESTRVNPLSTIEDMNFTQAVSRTINDVQLNLTPLKGLSVDAILGIDTYGQVGRSYIRPYPYQAQAQLPLERYPFGYAATANNTVLQLNADVNATYQRDLTEALNLKLIAGFSYQYSQQDLSTSNGQNLAPFIETVSGAASTTVRALYNLSRFNLSGQFIQATVGYRNLAFLTGAIRQDRSTVFSPSETNQLYPKVSGSFVVSDLGFWKNASFNGVFNSLKLRGSYGDAGGLTALTPNDRFYQFLPIAYLGRNTITPSQTLANPAVRPERMTELEGGVDLSFFQDKINLGVSLYRQRIQDLTVNRVLAPTTGGTGIVNNVGEMENRGVEILLGITPVKTKDFTWDLTFIYNRNRNKVLSLASPRIELANVAGAPVFQLVGQPASQFFGTFYARNYETGALLLSSNQNLPQQERGDTYIATATKPIEQVLSDAGLNINSLPAGSYEVAGTYYVPRRNAQGQPDLSKPVLRKVIGNPNPKWTGSISSELTYKRATLRFLFDAVYGNQVFNADKRTRENVGIGTLTEQEMRGTLTRGYIFAIGPIEEFRIDDGSFVKLREVALSYQLPSFVKGLSGLNLSLIGRNLISWDNYNGFDPETNAGGNSDLLRGIDFGNVPIPRTYRLQLTATF</sequence>
<dbReference type="Gene3D" id="2.170.130.10">
    <property type="entry name" value="TonB-dependent receptor, plug domain"/>
    <property type="match status" value="1"/>
</dbReference>
<keyword evidence="4 8" id="KW-0812">Transmembrane</keyword>
<dbReference type="InterPro" id="IPR036942">
    <property type="entry name" value="Beta-barrel_TonB_sf"/>
</dbReference>
<evidence type="ECO:0000313" key="11">
    <source>
        <dbReference type="Proteomes" id="UP000283523"/>
    </source>
</evidence>
<name>A0A418MK60_9BACT</name>
<evidence type="ECO:0000256" key="5">
    <source>
        <dbReference type="ARBA" id="ARBA00022729"/>
    </source>
</evidence>
<dbReference type="Pfam" id="PF07715">
    <property type="entry name" value="Plug"/>
    <property type="match status" value="1"/>
</dbReference>
<dbReference type="InterPro" id="IPR039426">
    <property type="entry name" value="TonB-dep_rcpt-like"/>
</dbReference>
<dbReference type="OrthoDB" id="9768177at2"/>
<dbReference type="GO" id="GO:0044718">
    <property type="term" value="P:siderophore transmembrane transport"/>
    <property type="evidence" value="ECO:0007669"/>
    <property type="project" value="TreeGrafter"/>
</dbReference>
<dbReference type="PANTHER" id="PTHR30069">
    <property type="entry name" value="TONB-DEPENDENT OUTER MEMBRANE RECEPTOR"/>
    <property type="match status" value="1"/>
</dbReference>